<dbReference type="OrthoDB" id="4099090at2"/>
<dbReference type="RefSeq" id="WP_152787021.1">
    <property type="nucleotide sequence ID" value="NZ_BAABEQ010000023.1"/>
</dbReference>
<evidence type="ECO:0000313" key="2">
    <source>
        <dbReference type="Proteomes" id="UP000326979"/>
    </source>
</evidence>
<comment type="caution">
    <text evidence="1">The sequence shown here is derived from an EMBL/GenBank/DDBJ whole genome shotgun (WGS) entry which is preliminary data.</text>
</comment>
<gene>
    <name evidence="1" type="ORF">FNH04_22520</name>
</gene>
<evidence type="ECO:0000313" key="1">
    <source>
        <dbReference type="EMBL" id="MPY42575.1"/>
    </source>
</evidence>
<reference evidence="1 2" key="1">
    <citation type="submission" date="2019-07" db="EMBL/GenBank/DDBJ databases">
        <title>New species of Amycolatopsis and Streptomyces.</title>
        <authorList>
            <person name="Duangmal K."/>
            <person name="Teo W.F.A."/>
            <person name="Lipun K."/>
        </authorList>
    </citation>
    <scope>NUCLEOTIDE SEQUENCE [LARGE SCALE GENOMIC DNA]</scope>
    <source>
        <strain evidence="1 2">TISTR 2346</strain>
    </source>
</reference>
<sequence>MSTNRQELAEYFSLQGARVLMARYEGFLQSVPDDASVWRRELFPMVRGMWNAAEGGGRELYEVAAELRRAADLFEQHPDGSHHALKKLPKAETEVRTPKAYREIAAYVEGWKAPFDHEALHGTPLTVRELSLRFPRLSQILPIYFGQDGVAVSDDMQDSTAEDGIRMYISETHPGCLWQLPGVVAECAEALALFHTEDELDAFFSGGAMGGGSGSEDFIDFFPLFIRLCTEHMKEAHSPLRKQS</sequence>
<dbReference type="Proteomes" id="UP000326979">
    <property type="component" value="Unassembled WGS sequence"/>
</dbReference>
<organism evidence="1 2">
    <name type="scientific">Streptomyces phyllanthi</name>
    <dbReference type="NCBI Taxonomy" id="1803180"/>
    <lineage>
        <taxon>Bacteria</taxon>
        <taxon>Bacillati</taxon>
        <taxon>Actinomycetota</taxon>
        <taxon>Actinomycetes</taxon>
        <taxon>Kitasatosporales</taxon>
        <taxon>Streptomycetaceae</taxon>
        <taxon>Streptomyces</taxon>
    </lineage>
</organism>
<keyword evidence="2" id="KW-1185">Reference proteome</keyword>
<accession>A0A5N8W8X9</accession>
<dbReference type="AlphaFoldDB" id="A0A5N8W8X9"/>
<dbReference type="EMBL" id="VJZE01000162">
    <property type="protein sequence ID" value="MPY42575.1"/>
    <property type="molecule type" value="Genomic_DNA"/>
</dbReference>
<proteinExistence type="predicted"/>
<name>A0A5N8W8X9_9ACTN</name>
<protein>
    <submittedName>
        <fullName evidence="1">Uncharacterized protein</fullName>
    </submittedName>
</protein>